<dbReference type="PRINTS" id="PR00380">
    <property type="entry name" value="KINESINHEAVY"/>
</dbReference>
<name>X6P259_RETFI</name>
<gene>
    <name evidence="8" type="ORF">RFI_05478</name>
</gene>
<feature type="compositionally biased region" description="Polar residues" evidence="5">
    <location>
        <begin position="381"/>
        <end position="395"/>
    </location>
</feature>
<evidence type="ECO:0000313" key="9">
    <source>
        <dbReference type="Proteomes" id="UP000023152"/>
    </source>
</evidence>
<feature type="compositionally biased region" description="Low complexity" evidence="5">
    <location>
        <begin position="433"/>
        <end position="444"/>
    </location>
</feature>
<feature type="transmembrane region" description="Helical" evidence="6">
    <location>
        <begin position="1061"/>
        <end position="1086"/>
    </location>
</feature>
<evidence type="ECO:0000256" key="5">
    <source>
        <dbReference type="SAM" id="MobiDB-lite"/>
    </source>
</evidence>
<accession>X6P259</accession>
<keyword evidence="6" id="KW-1133">Transmembrane helix</keyword>
<evidence type="ECO:0000256" key="1">
    <source>
        <dbReference type="ARBA" id="ARBA00022741"/>
    </source>
</evidence>
<feature type="coiled-coil region" evidence="4">
    <location>
        <begin position="67"/>
        <end position="186"/>
    </location>
</feature>
<dbReference type="OrthoDB" id="3176171at2759"/>
<feature type="region of interest" description="Disordered" evidence="5">
    <location>
        <begin position="380"/>
        <end position="470"/>
    </location>
</feature>
<dbReference type="Gene3D" id="3.40.850.10">
    <property type="entry name" value="Kinesin motor domain"/>
    <property type="match status" value="1"/>
</dbReference>
<evidence type="ECO:0000313" key="8">
    <source>
        <dbReference type="EMBL" id="ETO31642.1"/>
    </source>
</evidence>
<proteinExistence type="inferred from homology"/>
<evidence type="ECO:0000256" key="2">
    <source>
        <dbReference type="ARBA" id="ARBA00022840"/>
    </source>
</evidence>
<dbReference type="PROSITE" id="PS00411">
    <property type="entry name" value="KINESIN_MOTOR_1"/>
    <property type="match status" value="1"/>
</dbReference>
<evidence type="ECO:0000256" key="4">
    <source>
        <dbReference type="SAM" id="Coils"/>
    </source>
</evidence>
<dbReference type="InterPro" id="IPR019821">
    <property type="entry name" value="Kinesin_motor_CS"/>
</dbReference>
<feature type="compositionally biased region" description="Basic and acidic residues" evidence="5">
    <location>
        <begin position="447"/>
        <end position="460"/>
    </location>
</feature>
<protein>
    <recommendedName>
        <fullName evidence="7">Kinesin motor domain-containing protein</fullName>
    </recommendedName>
</protein>
<dbReference type="Pfam" id="PF00225">
    <property type="entry name" value="Kinesin"/>
    <property type="match status" value="1"/>
</dbReference>
<comment type="similarity">
    <text evidence="3">Belongs to the TRAFAC class myosin-kinesin ATPase superfamily. Kinesin family.</text>
</comment>
<dbReference type="OMA" id="WSYTVTV"/>
<keyword evidence="4" id="KW-0175">Coiled coil</keyword>
<organism evidence="8 9">
    <name type="scientific">Reticulomyxa filosa</name>
    <dbReference type="NCBI Taxonomy" id="46433"/>
    <lineage>
        <taxon>Eukaryota</taxon>
        <taxon>Sar</taxon>
        <taxon>Rhizaria</taxon>
        <taxon>Retaria</taxon>
        <taxon>Foraminifera</taxon>
        <taxon>Monothalamids</taxon>
        <taxon>Reticulomyxidae</taxon>
        <taxon>Reticulomyxa</taxon>
    </lineage>
</organism>
<evidence type="ECO:0000256" key="3">
    <source>
        <dbReference type="PROSITE-ProRule" id="PRU00283"/>
    </source>
</evidence>
<dbReference type="PANTHER" id="PTHR47972:SF28">
    <property type="entry name" value="KINESIN-LIKE PROTEIN KLP-3"/>
    <property type="match status" value="1"/>
</dbReference>
<keyword evidence="3" id="KW-0505">Motor protein</keyword>
<dbReference type="GO" id="GO:0007018">
    <property type="term" value="P:microtubule-based movement"/>
    <property type="evidence" value="ECO:0007669"/>
    <property type="project" value="InterPro"/>
</dbReference>
<dbReference type="SUPFAM" id="SSF52540">
    <property type="entry name" value="P-loop containing nucleoside triphosphate hydrolases"/>
    <property type="match status" value="1"/>
</dbReference>
<dbReference type="GO" id="GO:0003777">
    <property type="term" value="F:microtubule motor activity"/>
    <property type="evidence" value="ECO:0007669"/>
    <property type="project" value="InterPro"/>
</dbReference>
<dbReference type="AlphaFoldDB" id="X6P259"/>
<keyword evidence="6" id="KW-0812">Transmembrane</keyword>
<keyword evidence="1 3" id="KW-0547">Nucleotide-binding</keyword>
<dbReference type="GO" id="GO:0005524">
    <property type="term" value="F:ATP binding"/>
    <property type="evidence" value="ECO:0007669"/>
    <property type="project" value="UniProtKB-UniRule"/>
</dbReference>
<keyword evidence="2 3" id="KW-0067">ATP-binding</keyword>
<dbReference type="SMART" id="SM00129">
    <property type="entry name" value="KISc"/>
    <property type="match status" value="1"/>
</dbReference>
<dbReference type="Gene3D" id="1.10.287.1490">
    <property type="match status" value="1"/>
</dbReference>
<dbReference type="PROSITE" id="PS50067">
    <property type="entry name" value="KINESIN_MOTOR_2"/>
    <property type="match status" value="1"/>
</dbReference>
<evidence type="ECO:0000256" key="6">
    <source>
        <dbReference type="SAM" id="Phobius"/>
    </source>
</evidence>
<comment type="caution">
    <text evidence="8">The sequence shown here is derived from an EMBL/GenBank/DDBJ whole genome shotgun (WGS) entry which is preliminary data.</text>
</comment>
<dbReference type="GO" id="GO:0008017">
    <property type="term" value="F:microtubule binding"/>
    <property type="evidence" value="ECO:0007669"/>
    <property type="project" value="InterPro"/>
</dbReference>
<feature type="compositionally biased region" description="Basic and acidic residues" evidence="5">
    <location>
        <begin position="400"/>
        <end position="432"/>
    </location>
</feature>
<dbReference type="InterPro" id="IPR027417">
    <property type="entry name" value="P-loop_NTPase"/>
</dbReference>
<feature type="coiled-coil region" evidence="4">
    <location>
        <begin position="576"/>
        <end position="621"/>
    </location>
</feature>
<dbReference type="Proteomes" id="UP000023152">
    <property type="component" value="Unassembled WGS sequence"/>
</dbReference>
<reference evidence="8 9" key="1">
    <citation type="journal article" date="2013" name="Curr. Biol.">
        <title>The Genome of the Foraminiferan Reticulomyxa filosa.</title>
        <authorList>
            <person name="Glockner G."/>
            <person name="Hulsmann N."/>
            <person name="Schleicher M."/>
            <person name="Noegel A.A."/>
            <person name="Eichinger L."/>
            <person name="Gallinger C."/>
            <person name="Pawlowski J."/>
            <person name="Sierra R."/>
            <person name="Euteneuer U."/>
            <person name="Pillet L."/>
            <person name="Moustafa A."/>
            <person name="Platzer M."/>
            <person name="Groth M."/>
            <person name="Szafranski K."/>
            <person name="Schliwa M."/>
        </authorList>
    </citation>
    <scope>NUCLEOTIDE SEQUENCE [LARGE SCALE GENOMIC DNA]</scope>
</reference>
<dbReference type="InterPro" id="IPR036961">
    <property type="entry name" value="Kinesin_motor_dom_sf"/>
</dbReference>
<sequence>MVEKKKLIKSLFDKYFYILKQLFKEKEEEWARMVFVQQLRQQQQHNDEVNRVKTLWKQERQVRVDMQKRVQMKNKELEQKIIELTGEIDKLKKQAEIQAGGDNKQTALLEDAMKKKDQEIESKTDELKAAREQITILRKEKTELEKNSRSQTGDLENEKRSLLGELNRLQTELSSIQTQNEALRKNIDVIRSGNSETRTLETQRFATLQANWEDLLKYKDEVKRLKGELSEKETELQKEAEAKRASDQHSHSERTKNESLQEKIREMEKEIAGLSDVSKHNAAIKSAVEKERSELEGEKKTLEEKIEILEKRLTSQKSNFEEELHRVKAQAKADLDSLAEKTDKEAAGRLEELRVLITQKDDEIRGAKERIVKLEDGLNEARNTGENLSKKSTALSDELEVTKKEKRELEKEKTDLSGHVEKLKEELKEKESSAQNAESAASNKINNLEKELAAHKEKSTNEINSVEASNRKLSEQIDGLKKELSDKSSESTSLADKLRQAVDDIGTLRNSESSLKGQVEGLNNQLAKEREDTQTALKERDSKIDALYGQMEKSLGEKDSKIGDLEGRLVETQKSLEQKLSEFQNSQTTIEKLNVEIKANANQFEREKAAYEERIATAATKDEKIMKKCKDISQTFTTLQKEMNEIKTAKIEQLEKMNEFFPNFKDLLTRSFGFHQNLVDGLMEKYKSELTLRRKYFNMLQDLRGNIRVFCRVRPLLPFEIKKGYSECITFPVEGSMLIKDDKDQQLKFDFDQVYTPQTSQEKVSEDTTEYVQSVMDGYNVSIFAYGQTGSGKTYTMNGPPENPGVNLRALKNLFKLAQDRKPMFEYEIKVSIFEIYNEEVRDLLSGIEKGKKKKKDEKPAKKEKLQHKILHLPDGSVEVTNLNWIYVETDQDVVELDDVAKANRTAGVTDMNAHSSRSHMLLVVDVKGFNVPANIEYIGKLYLVDLAGSERVKKSGATGQALLEAQNINQSLSALGNCMQALQQKKFVPYRDSTLTDIMTNALGGNAKTVMFINCCPTAEHAFETVSSLKFAERVGKVELGQAKQQKTAPKKAKPETKHLWWFLLFEFVLFFLVDMLESGIFGVVKNKNNWFENTQWFFFEISLFLGDQSTQFFFKEMTNLLDWKNYYNPK</sequence>
<dbReference type="InterPro" id="IPR001752">
    <property type="entry name" value="Kinesin_motor_dom"/>
</dbReference>
<dbReference type="PANTHER" id="PTHR47972">
    <property type="entry name" value="KINESIN-LIKE PROTEIN KLP-3"/>
    <property type="match status" value="1"/>
</dbReference>
<keyword evidence="6" id="KW-0472">Membrane</keyword>
<dbReference type="InterPro" id="IPR027640">
    <property type="entry name" value="Kinesin-like_fam"/>
</dbReference>
<dbReference type="GO" id="GO:0015630">
    <property type="term" value="C:microtubule cytoskeleton"/>
    <property type="evidence" value="ECO:0007669"/>
    <property type="project" value="TreeGrafter"/>
</dbReference>
<dbReference type="EMBL" id="ASPP01004799">
    <property type="protein sequence ID" value="ETO31642.1"/>
    <property type="molecule type" value="Genomic_DNA"/>
</dbReference>
<feature type="domain" description="Kinesin motor" evidence="7">
    <location>
        <begin position="706"/>
        <end position="1039"/>
    </location>
</feature>
<feature type="region of interest" description="Disordered" evidence="5">
    <location>
        <begin position="229"/>
        <end position="261"/>
    </location>
</feature>
<evidence type="ECO:0000259" key="7">
    <source>
        <dbReference type="PROSITE" id="PS50067"/>
    </source>
</evidence>
<feature type="binding site" evidence="3">
    <location>
        <begin position="787"/>
        <end position="794"/>
    </location>
    <ligand>
        <name>ATP</name>
        <dbReference type="ChEBI" id="CHEBI:30616"/>
    </ligand>
</feature>
<keyword evidence="9" id="KW-1185">Reference proteome</keyword>